<keyword evidence="3" id="KW-1185">Reference proteome</keyword>
<protein>
    <recommendedName>
        <fullName evidence="4">DUF4189 domain-containing protein</fullName>
    </recommendedName>
</protein>
<organism evidence="2 3">
    <name type="scientific">Oxalicibacterium faecigallinarum</name>
    <dbReference type="NCBI Taxonomy" id="573741"/>
    <lineage>
        <taxon>Bacteria</taxon>
        <taxon>Pseudomonadati</taxon>
        <taxon>Pseudomonadota</taxon>
        <taxon>Betaproteobacteria</taxon>
        <taxon>Burkholderiales</taxon>
        <taxon>Oxalobacteraceae</taxon>
        <taxon>Oxalicibacterium</taxon>
    </lineage>
</organism>
<evidence type="ECO:0000256" key="1">
    <source>
        <dbReference type="SAM" id="SignalP"/>
    </source>
</evidence>
<evidence type="ECO:0000313" key="2">
    <source>
        <dbReference type="EMBL" id="GGI19426.1"/>
    </source>
</evidence>
<feature type="signal peptide" evidence="1">
    <location>
        <begin position="1"/>
        <end position="20"/>
    </location>
</feature>
<keyword evidence="1" id="KW-0732">Signal</keyword>
<reference evidence="3" key="1">
    <citation type="journal article" date="2019" name="Int. J. Syst. Evol. Microbiol.">
        <title>The Global Catalogue of Microorganisms (GCM) 10K type strain sequencing project: providing services to taxonomists for standard genome sequencing and annotation.</title>
        <authorList>
            <consortium name="The Broad Institute Genomics Platform"/>
            <consortium name="The Broad Institute Genome Sequencing Center for Infectious Disease"/>
            <person name="Wu L."/>
            <person name="Ma J."/>
        </authorList>
    </citation>
    <scope>NUCLEOTIDE SEQUENCE [LARGE SCALE GENOMIC DNA]</scope>
    <source>
        <strain evidence="3">CCM 2767</strain>
    </source>
</reference>
<sequence>MTPAHRIALSLAFITPPAFAGNYATCILDKAPGTPYNAAANAVHQYCIAQYPDGYSAVVHGSGGSWLSASYKSGAECIQKKTVDTPSQRAVIMIGVACRRLYDGQSQ</sequence>
<dbReference type="EMBL" id="BMDI01000001">
    <property type="protein sequence ID" value="GGI19426.1"/>
    <property type="molecule type" value="Genomic_DNA"/>
</dbReference>
<dbReference type="RefSeq" id="WP_188380990.1">
    <property type="nucleotide sequence ID" value="NZ_BMDI01000001.1"/>
</dbReference>
<comment type="caution">
    <text evidence="2">The sequence shown here is derived from an EMBL/GenBank/DDBJ whole genome shotgun (WGS) entry which is preliminary data.</text>
</comment>
<dbReference type="Proteomes" id="UP000642180">
    <property type="component" value="Unassembled WGS sequence"/>
</dbReference>
<proteinExistence type="predicted"/>
<name>A0A8J3AQ83_9BURK</name>
<evidence type="ECO:0008006" key="4">
    <source>
        <dbReference type="Google" id="ProtNLM"/>
    </source>
</evidence>
<gene>
    <name evidence="2" type="ORF">GCM10008066_19020</name>
</gene>
<accession>A0A8J3AQ83</accession>
<dbReference type="AlphaFoldDB" id="A0A8J3AQ83"/>
<evidence type="ECO:0000313" key="3">
    <source>
        <dbReference type="Proteomes" id="UP000642180"/>
    </source>
</evidence>
<feature type="chain" id="PRO_5035307208" description="DUF4189 domain-containing protein" evidence="1">
    <location>
        <begin position="21"/>
        <end position="107"/>
    </location>
</feature>